<evidence type="ECO:0000313" key="3">
    <source>
        <dbReference type="EMBL" id="MEJ2862073.1"/>
    </source>
</evidence>
<dbReference type="Gene3D" id="3.40.630.10">
    <property type="entry name" value="Zn peptidases"/>
    <property type="match status" value="1"/>
</dbReference>
<dbReference type="InterPro" id="IPR010158">
    <property type="entry name" value="Amidase_Cbmase"/>
</dbReference>
<evidence type="ECO:0000256" key="1">
    <source>
        <dbReference type="ARBA" id="ARBA00006153"/>
    </source>
</evidence>
<dbReference type="SUPFAM" id="SSF55031">
    <property type="entry name" value="Bacterial exopeptidase dimerisation domain"/>
    <property type="match status" value="1"/>
</dbReference>
<accession>A0ABU8M6K6</accession>
<dbReference type="EMBL" id="JBBEGM010000004">
    <property type="protein sequence ID" value="MEJ2862073.1"/>
    <property type="molecule type" value="Genomic_DNA"/>
</dbReference>
<organism evidence="3 4">
    <name type="scientific">Actinomycetospora flava</name>
    <dbReference type="NCBI Taxonomy" id="3129232"/>
    <lineage>
        <taxon>Bacteria</taxon>
        <taxon>Bacillati</taxon>
        <taxon>Actinomycetota</taxon>
        <taxon>Actinomycetes</taxon>
        <taxon>Pseudonocardiales</taxon>
        <taxon>Pseudonocardiaceae</taxon>
        <taxon>Actinomycetospora</taxon>
    </lineage>
</organism>
<dbReference type="Gene3D" id="3.30.70.360">
    <property type="match status" value="1"/>
</dbReference>
<keyword evidence="4" id="KW-1185">Reference proteome</keyword>
<proteinExistence type="inferred from homology"/>
<dbReference type="PANTHER" id="PTHR32494">
    <property type="entry name" value="ALLANTOATE DEIMINASE-RELATED"/>
    <property type="match status" value="1"/>
</dbReference>
<dbReference type="RefSeq" id="WP_337703411.1">
    <property type="nucleotide sequence ID" value="NZ_JBBEGM010000004.1"/>
</dbReference>
<comment type="similarity">
    <text evidence="1">Belongs to the peptidase M20 family.</text>
</comment>
<dbReference type="InterPro" id="IPR002933">
    <property type="entry name" value="Peptidase_M20"/>
</dbReference>
<sequence length="390" mass="40530">MTLLDEIADVGRDARRGGWSRHLGDDAEATLREWFVEQAQRRGLQVETDANLNLWAWWGEPGPDAVVTGSHLDSVPGGGAYDGPLGVVSALAAVDELRSRGTRPRRPVAVAVFAEEEGGRFGVPCLGSRLLTGSLDPDRARGLRDPDGVTLAEALGGRAAGLGPDPERLARIGRFVELHVEQGRALAPRGDALAVGSTIVAHGRWRLSFTGRADHAGTTRLADRCDPMVPAAATVLAARAAMARHGDEARATVGRLHAVPGGTNVVASRVDLWLDARGPMPQALLDDVTAAAHAAAADEGCTVEVRAESVSGAVTLDIDLAETLATITGAGRLATAAGHDAGVLAAHVPAGMLHVRNPTGVSHAPDEHAEDVDAEAGARALADVLEELCR</sequence>
<comment type="caution">
    <text evidence="3">The sequence shown here is derived from an EMBL/GenBank/DDBJ whole genome shotgun (WGS) entry which is preliminary data.</text>
</comment>
<dbReference type="Proteomes" id="UP001369736">
    <property type="component" value="Unassembled WGS sequence"/>
</dbReference>
<dbReference type="PANTHER" id="PTHR32494:SF5">
    <property type="entry name" value="ALLANTOATE AMIDOHYDROLASE"/>
    <property type="match status" value="1"/>
</dbReference>
<dbReference type="InterPro" id="IPR036264">
    <property type="entry name" value="Bact_exopeptidase_dim_dom"/>
</dbReference>
<reference evidence="3 4" key="1">
    <citation type="submission" date="2024-03" db="EMBL/GenBank/DDBJ databases">
        <title>Actinomycetospora sp. OC33-EN07, a novel actinomycete isolated from wild orchid (Aerides multiflora).</title>
        <authorList>
            <person name="Suriyachadkun C."/>
        </authorList>
    </citation>
    <scope>NUCLEOTIDE SEQUENCE [LARGE SCALE GENOMIC DNA]</scope>
    <source>
        <strain evidence="3 4">OC33-EN07</strain>
    </source>
</reference>
<gene>
    <name evidence="3" type="ORF">WCD58_12955</name>
</gene>
<name>A0ABU8M6K6_9PSEU</name>
<keyword evidence="2" id="KW-0378">Hydrolase</keyword>
<protein>
    <submittedName>
        <fullName evidence="3">Allantoate amidohydrolase</fullName>
    </submittedName>
</protein>
<dbReference type="NCBIfam" id="NF006770">
    <property type="entry name" value="PRK09290.1-4"/>
    <property type="match status" value="1"/>
</dbReference>
<dbReference type="NCBIfam" id="TIGR01879">
    <property type="entry name" value="hydantase"/>
    <property type="match status" value="1"/>
</dbReference>
<evidence type="ECO:0000313" key="4">
    <source>
        <dbReference type="Proteomes" id="UP001369736"/>
    </source>
</evidence>
<evidence type="ECO:0000256" key="2">
    <source>
        <dbReference type="ARBA" id="ARBA00022801"/>
    </source>
</evidence>
<dbReference type="SUPFAM" id="SSF53187">
    <property type="entry name" value="Zn-dependent exopeptidases"/>
    <property type="match status" value="1"/>
</dbReference>
<dbReference type="PIRSF" id="PIRSF001235">
    <property type="entry name" value="Amidase_carbamoylase"/>
    <property type="match status" value="1"/>
</dbReference>
<dbReference type="Pfam" id="PF01546">
    <property type="entry name" value="Peptidase_M20"/>
    <property type="match status" value="1"/>
</dbReference>